<dbReference type="GO" id="GO:0005886">
    <property type="term" value="C:plasma membrane"/>
    <property type="evidence" value="ECO:0007669"/>
    <property type="project" value="UniProtKB-SubCell"/>
</dbReference>
<evidence type="ECO:0000313" key="9">
    <source>
        <dbReference type="EMBL" id="OPX42374.1"/>
    </source>
</evidence>
<keyword evidence="2" id="KW-1003">Cell membrane</keyword>
<feature type="domain" description="Phosphatidic acid phosphatase type 2/haloperoxidase" evidence="8">
    <location>
        <begin position="62"/>
        <end position="171"/>
    </location>
</feature>
<feature type="transmembrane region" description="Helical" evidence="7">
    <location>
        <begin position="62"/>
        <end position="80"/>
    </location>
</feature>
<dbReference type="CDD" id="cd01610">
    <property type="entry name" value="PAP2_like"/>
    <property type="match status" value="1"/>
</dbReference>
<reference evidence="9 10" key="1">
    <citation type="submission" date="2017-03" db="EMBL/GenBank/DDBJ databases">
        <title>Genome sequence of Clostridium hungatei DSM 14427.</title>
        <authorList>
            <person name="Poehlein A."/>
            <person name="Daniel R."/>
        </authorList>
    </citation>
    <scope>NUCLEOTIDE SEQUENCE [LARGE SCALE GENOMIC DNA]</scope>
    <source>
        <strain evidence="9 10">DSM 14427</strain>
    </source>
</reference>
<name>A0A1V4SEX2_RUMHU</name>
<dbReference type="STRING" id="48256.CLHUN_36710"/>
<evidence type="ECO:0000256" key="5">
    <source>
        <dbReference type="ARBA" id="ARBA00022989"/>
    </source>
</evidence>
<dbReference type="Pfam" id="PF01569">
    <property type="entry name" value="PAP2"/>
    <property type="match status" value="1"/>
</dbReference>
<evidence type="ECO:0000259" key="8">
    <source>
        <dbReference type="SMART" id="SM00014"/>
    </source>
</evidence>
<feature type="transmembrane region" description="Helical" evidence="7">
    <location>
        <begin position="34"/>
        <end position="56"/>
    </location>
</feature>
<evidence type="ECO:0000256" key="3">
    <source>
        <dbReference type="ARBA" id="ARBA00022692"/>
    </source>
</evidence>
<dbReference type="PANTHER" id="PTHR14969:SF62">
    <property type="entry name" value="DECAPRENYLPHOSPHORYL-5-PHOSPHORIBOSE PHOSPHATASE RV3807C-RELATED"/>
    <property type="match status" value="1"/>
</dbReference>
<dbReference type="GO" id="GO:0016787">
    <property type="term" value="F:hydrolase activity"/>
    <property type="evidence" value="ECO:0007669"/>
    <property type="project" value="UniProtKB-KW"/>
</dbReference>
<evidence type="ECO:0000256" key="1">
    <source>
        <dbReference type="ARBA" id="ARBA00004651"/>
    </source>
</evidence>
<comment type="subcellular location">
    <subcellularLocation>
        <location evidence="1">Cell membrane</location>
        <topology evidence="1">Multi-pass membrane protein</topology>
    </subcellularLocation>
</comment>
<dbReference type="RefSeq" id="WP_080066080.1">
    <property type="nucleotide sequence ID" value="NZ_MZGX01000029.1"/>
</dbReference>
<keyword evidence="5 7" id="KW-1133">Transmembrane helix</keyword>
<dbReference type="Gene3D" id="1.20.144.10">
    <property type="entry name" value="Phosphatidic acid phosphatase type 2/haloperoxidase"/>
    <property type="match status" value="1"/>
</dbReference>
<evidence type="ECO:0000256" key="2">
    <source>
        <dbReference type="ARBA" id="ARBA00022475"/>
    </source>
</evidence>
<dbReference type="PANTHER" id="PTHR14969">
    <property type="entry name" value="SPHINGOSINE-1-PHOSPHATE PHOSPHOHYDROLASE"/>
    <property type="match status" value="1"/>
</dbReference>
<dbReference type="AlphaFoldDB" id="A0A1V4SEX2"/>
<sequence length="176" mass="18963">MSEIKGLLYKTELSTLLIFNRTIKCRVLDAVMPLLTYLGSGAVTISFCLLIIGLGSEGIRDTGIQALISLAVSHLMVQILKRCICRLRPKEVVPDINTFKVSLDYYSFPSGHTAAAFSIATALALNMHGAAAPAYAAASVVAITRLYLGVHYPSDVLAGMFLAVVSSYAVHFFAYL</sequence>
<keyword evidence="6 7" id="KW-0472">Membrane</keyword>
<accession>A0A1V4SEX2</accession>
<dbReference type="SMART" id="SM00014">
    <property type="entry name" value="acidPPc"/>
    <property type="match status" value="1"/>
</dbReference>
<keyword evidence="10" id="KW-1185">Reference proteome</keyword>
<dbReference type="InterPro" id="IPR036938">
    <property type="entry name" value="PAP2/HPO_sf"/>
</dbReference>
<organism evidence="9 10">
    <name type="scientific">Ruminiclostridium hungatei</name>
    <name type="common">Clostridium hungatei</name>
    <dbReference type="NCBI Taxonomy" id="48256"/>
    <lineage>
        <taxon>Bacteria</taxon>
        <taxon>Bacillati</taxon>
        <taxon>Bacillota</taxon>
        <taxon>Clostridia</taxon>
        <taxon>Eubacteriales</taxon>
        <taxon>Oscillospiraceae</taxon>
        <taxon>Ruminiclostridium</taxon>
    </lineage>
</organism>
<dbReference type="SUPFAM" id="SSF48317">
    <property type="entry name" value="Acid phosphatase/Vanadium-dependent haloperoxidase"/>
    <property type="match status" value="1"/>
</dbReference>
<evidence type="ECO:0000256" key="4">
    <source>
        <dbReference type="ARBA" id="ARBA00022801"/>
    </source>
</evidence>
<protein>
    <submittedName>
        <fullName evidence="9">Undecaprenyl pyrophosphate phosphatase</fullName>
    </submittedName>
</protein>
<evidence type="ECO:0000256" key="6">
    <source>
        <dbReference type="ARBA" id="ARBA00023136"/>
    </source>
</evidence>
<dbReference type="Proteomes" id="UP000191554">
    <property type="component" value="Unassembled WGS sequence"/>
</dbReference>
<keyword evidence="4" id="KW-0378">Hydrolase</keyword>
<comment type="caution">
    <text evidence="9">The sequence shown here is derived from an EMBL/GenBank/DDBJ whole genome shotgun (WGS) entry which is preliminary data.</text>
</comment>
<dbReference type="EMBL" id="MZGX01000029">
    <property type="protein sequence ID" value="OPX42374.1"/>
    <property type="molecule type" value="Genomic_DNA"/>
</dbReference>
<evidence type="ECO:0000256" key="7">
    <source>
        <dbReference type="SAM" id="Phobius"/>
    </source>
</evidence>
<dbReference type="OrthoDB" id="9789113at2"/>
<evidence type="ECO:0000313" key="10">
    <source>
        <dbReference type="Proteomes" id="UP000191554"/>
    </source>
</evidence>
<dbReference type="InterPro" id="IPR000326">
    <property type="entry name" value="PAP2/HPO"/>
</dbReference>
<gene>
    <name evidence="9" type="ORF">CLHUN_36710</name>
</gene>
<proteinExistence type="predicted"/>
<feature type="transmembrane region" description="Helical" evidence="7">
    <location>
        <begin position="156"/>
        <end position="175"/>
    </location>
</feature>
<keyword evidence="3 7" id="KW-0812">Transmembrane</keyword>